<dbReference type="PATRIC" id="fig|679936.5.peg.3663"/>
<keyword evidence="2" id="KW-0614">Plasmid</keyword>
<dbReference type="InterPro" id="IPR022742">
    <property type="entry name" value="Hydrolase_4"/>
</dbReference>
<dbReference type="SUPFAM" id="SSF53474">
    <property type="entry name" value="alpha/beta-Hydrolases"/>
    <property type="match status" value="1"/>
</dbReference>
<dbReference type="PANTHER" id="PTHR11614">
    <property type="entry name" value="PHOSPHOLIPASE-RELATED"/>
    <property type="match status" value="1"/>
</dbReference>
<dbReference type="AlphaFoldDB" id="G8U1P9"/>
<organism evidence="2 3">
    <name type="scientific">Sulfobacillus acidophilus (strain ATCC 700253 / DSM 10332 / NAL)</name>
    <dbReference type="NCBI Taxonomy" id="679936"/>
    <lineage>
        <taxon>Bacteria</taxon>
        <taxon>Bacillati</taxon>
        <taxon>Bacillota</taxon>
        <taxon>Clostridia</taxon>
        <taxon>Eubacteriales</taxon>
        <taxon>Clostridiales Family XVII. Incertae Sedis</taxon>
        <taxon>Sulfobacillus</taxon>
    </lineage>
</organism>
<proteinExistence type="predicted"/>
<evidence type="ECO:0000313" key="2">
    <source>
        <dbReference type="EMBL" id="AEW06977.1"/>
    </source>
</evidence>
<dbReference type="Gene3D" id="3.40.50.1820">
    <property type="entry name" value="alpha/beta hydrolase"/>
    <property type="match status" value="1"/>
</dbReference>
<evidence type="ECO:0000313" key="3">
    <source>
        <dbReference type="Proteomes" id="UP000005439"/>
    </source>
</evidence>
<evidence type="ECO:0000259" key="1">
    <source>
        <dbReference type="Pfam" id="PF12146"/>
    </source>
</evidence>
<dbReference type="EMBL" id="CP003180">
    <property type="protein sequence ID" value="AEW06977.1"/>
    <property type="molecule type" value="Genomic_DNA"/>
</dbReference>
<gene>
    <name evidence="2" type="ordered locus">Sulac_3543</name>
</gene>
<dbReference type="HOGENOM" id="CLU_026209_7_2_9"/>
<dbReference type="InterPro" id="IPR051044">
    <property type="entry name" value="MAG_DAG_Lipase"/>
</dbReference>
<reference evidence="3" key="1">
    <citation type="submission" date="2011-12" db="EMBL/GenBank/DDBJ databases">
        <title>The complete genome of plasmid of Sulfobacillus acidophilus DSM 10332.</title>
        <authorList>
            <person name="Lucas S."/>
            <person name="Han J."/>
            <person name="Lapidus A."/>
            <person name="Bruce D."/>
            <person name="Goodwin L."/>
            <person name="Pitluck S."/>
            <person name="Peters L."/>
            <person name="Kyrpides N."/>
            <person name="Mavromatis K."/>
            <person name="Ivanova N."/>
            <person name="Mikhailova N."/>
            <person name="Chertkov O."/>
            <person name="Saunders E."/>
            <person name="Detter J.C."/>
            <person name="Tapia R."/>
            <person name="Han C."/>
            <person name="Land M."/>
            <person name="Hauser L."/>
            <person name="Markowitz V."/>
            <person name="Cheng J.-F."/>
            <person name="Hugenholtz P."/>
            <person name="Woyke T."/>
            <person name="Wu D."/>
            <person name="Pukall R."/>
            <person name="Gehrich-Schroeter G."/>
            <person name="Schneider S."/>
            <person name="Klenk H.-P."/>
            <person name="Eisen J.A."/>
        </authorList>
    </citation>
    <scope>NUCLEOTIDE SEQUENCE [LARGE SCALE GENOMIC DNA]</scope>
    <source>
        <strain evidence="3">ATCC 700253 / DSM 10332 / NAL</strain>
        <plasmid evidence="3">pSULAd1</plasmid>
    </source>
</reference>
<reference evidence="2 3" key="2">
    <citation type="journal article" date="2012" name="Stand. Genomic Sci.">
        <title>Complete genome sequence of the moderately thermophilic mineral-sulfide-oxidizing firmicute Sulfobacillus acidophilus type strain (NAL(T)).</title>
        <authorList>
            <person name="Anderson I."/>
            <person name="Chertkov O."/>
            <person name="Chen A."/>
            <person name="Saunders E."/>
            <person name="Lapidus A."/>
            <person name="Nolan M."/>
            <person name="Lucas S."/>
            <person name="Hammon N."/>
            <person name="Deshpande S."/>
            <person name="Cheng J.F."/>
            <person name="Han C."/>
            <person name="Tapia R."/>
            <person name="Goodwin L.A."/>
            <person name="Pitluck S."/>
            <person name="Liolios K."/>
            <person name="Pagani I."/>
            <person name="Ivanova N."/>
            <person name="Mikhailova N."/>
            <person name="Pati A."/>
            <person name="Palaniappan K."/>
            <person name="Land M."/>
            <person name="Pan C."/>
            <person name="Rohde M."/>
            <person name="Pukall R."/>
            <person name="Goker M."/>
            <person name="Detter J.C."/>
            <person name="Woyke T."/>
            <person name="Bristow J."/>
            <person name="Eisen J.A."/>
            <person name="Markowitz V."/>
            <person name="Hugenholtz P."/>
            <person name="Kyrpides N.C."/>
            <person name="Klenk H.P."/>
            <person name="Mavromatis K."/>
        </authorList>
    </citation>
    <scope>NUCLEOTIDE SEQUENCE [LARGE SCALE GENOMIC DNA]</scope>
    <source>
        <strain evidence="3">ATCC 700253 / DSM 10332 / NAL</strain>
        <plasmid evidence="3">pSULAd1</plasmid>
    </source>
</reference>
<dbReference type="GO" id="GO:0016787">
    <property type="term" value="F:hydrolase activity"/>
    <property type="evidence" value="ECO:0007669"/>
    <property type="project" value="UniProtKB-KW"/>
</dbReference>
<accession>G8U1P9</accession>
<dbReference type="Pfam" id="PF12146">
    <property type="entry name" value="Hydrolase_4"/>
    <property type="match status" value="1"/>
</dbReference>
<sequence length="309" mass="33169">MNLRLHAQFLREPGHPPLFVRQVTPEAPRAWVLFLHGSLVHSEYYLPWALALASEGFGVWLPDLRGHGRSGGPRGTVQAYTDYLADIRRLVDAMQAETDRLPLYLGGESFGGLLAFLAAQEPLPLEGLVLSAPAFALQASLSPALRRAIAWGSMLVPGLRSLRPMGINGVSGHPDLPAIVRTDSLAIHRYPLRFLGELLAAQDAAIQGASAVSPPLLVMLGGADRVVDHRVTRQVLTQVPGPVEIHEYPEAHHALTGDYAEILAATVATFTSRVVPGTLAWKSGASGTGRAESGVPRAWGWIHATDPGR</sequence>
<feature type="domain" description="Serine aminopeptidase S33" evidence="1">
    <location>
        <begin position="27"/>
        <end position="258"/>
    </location>
</feature>
<dbReference type="InterPro" id="IPR029058">
    <property type="entry name" value="AB_hydrolase_fold"/>
</dbReference>
<name>G8U1P9_SULAD</name>
<keyword evidence="3" id="KW-1185">Reference proteome</keyword>
<dbReference type="Proteomes" id="UP000005439">
    <property type="component" value="Plasmid unnamed"/>
</dbReference>
<keyword evidence="2" id="KW-0378">Hydrolase</keyword>
<dbReference type="KEGG" id="sap:Sulac_3543"/>
<protein>
    <submittedName>
        <fullName evidence="2">Alpha/beta hydrolase fold protein</fullName>
    </submittedName>
</protein>
<geneLocation type="plasmid" evidence="3">
    <name>pSULAd1</name>
</geneLocation>